<reference evidence="3 4" key="1">
    <citation type="submission" date="2020-04" db="EMBL/GenBank/DDBJ databases">
        <title>Plant Genome Project.</title>
        <authorList>
            <person name="Zhang R.-G."/>
        </authorList>
    </citation>
    <scope>NUCLEOTIDE SEQUENCE [LARGE SCALE GENOMIC DNA]</scope>
    <source>
        <strain evidence="3">YNK0</strain>
        <tissue evidence="3">Leaf</tissue>
    </source>
</reference>
<dbReference type="OMA" id="TIIMHSE"/>
<dbReference type="OrthoDB" id="1612078at2759"/>
<dbReference type="Pfam" id="PF12222">
    <property type="entry name" value="PNGaseA"/>
    <property type="match status" value="1"/>
</dbReference>
<dbReference type="Proteomes" id="UP000655225">
    <property type="component" value="Unassembled WGS sequence"/>
</dbReference>
<evidence type="ECO:0000313" key="3">
    <source>
        <dbReference type="EMBL" id="KAF8394875.1"/>
    </source>
</evidence>
<protein>
    <recommendedName>
        <fullName evidence="2">Peptide N-acetyl-beta-D-glucosaminyl asparaginase amidase A N-terminal domain-containing protein</fullName>
    </recommendedName>
</protein>
<gene>
    <name evidence="3" type="ORF">HHK36_018812</name>
</gene>
<evidence type="ECO:0000313" key="4">
    <source>
        <dbReference type="Proteomes" id="UP000655225"/>
    </source>
</evidence>
<feature type="chain" id="PRO_5032865998" description="Peptide N-acetyl-beta-D-glucosaminyl asparaginase amidase A N-terminal domain-containing protein" evidence="1">
    <location>
        <begin position="25"/>
        <end position="634"/>
    </location>
</feature>
<evidence type="ECO:0000259" key="2">
    <source>
        <dbReference type="Pfam" id="PF12222"/>
    </source>
</evidence>
<organism evidence="3 4">
    <name type="scientific">Tetracentron sinense</name>
    <name type="common">Spur-leaf</name>
    <dbReference type="NCBI Taxonomy" id="13715"/>
    <lineage>
        <taxon>Eukaryota</taxon>
        <taxon>Viridiplantae</taxon>
        <taxon>Streptophyta</taxon>
        <taxon>Embryophyta</taxon>
        <taxon>Tracheophyta</taxon>
        <taxon>Spermatophyta</taxon>
        <taxon>Magnoliopsida</taxon>
        <taxon>Trochodendrales</taxon>
        <taxon>Trochodendraceae</taxon>
        <taxon>Tetracentron</taxon>
    </lineage>
</organism>
<comment type="caution">
    <text evidence="3">The sequence shown here is derived from an EMBL/GenBank/DDBJ whole genome shotgun (WGS) entry which is preliminary data.</text>
</comment>
<dbReference type="InterPro" id="IPR021102">
    <property type="entry name" value="PNGase_A"/>
</dbReference>
<accession>A0A834YWJ8</accession>
<dbReference type="InterPro" id="IPR056948">
    <property type="entry name" value="PNGaseA_N"/>
</dbReference>
<proteinExistence type="predicted"/>
<feature type="signal peptide" evidence="1">
    <location>
        <begin position="1"/>
        <end position="24"/>
    </location>
</feature>
<keyword evidence="4" id="KW-1185">Reference proteome</keyword>
<feature type="domain" description="Peptide N-acetyl-beta-D-glucosaminyl asparaginase amidase A N-terminal" evidence="2">
    <location>
        <begin position="57"/>
        <end position="440"/>
    </location>
</feature>
<evidence type="ECO:0000256" key="1">
    <source>
        <dbReference type="SAM" id="SignalP"/>
    </source>
</evidence>
<keyword evidence="1" id="KW-0732">Signal</keyword>
<name>A0A834YWJ8_TETSI</name>
<dbReference type="EMBL" id="JABCRI010000013">
    <property type="protein sequence ID" value="KAF8394875.1"/>
    <property type="molecule type" value="Genomic_DNA"/>
</dbReference>
<sequence>MYYISHLSSLILLPLFLYFHHVSSSSPLPDISFNSVPSDSDPSFELVKPLPSDLLNPNCSLLLLQQHHFGNTSGSPPVSVPYSPPSDCPGPWTHVVLQFGASCRGQPYARIAGLWLDGVEILRTSTVEPTASGMFWQVRKEVTKYSSLLVKSNLTLTVMLGNGANGIFNGVYHVNVSMLYYVESTAGVAERKLNRKVGFLNETNVNRIDKERKLGCADEFAVAVDQNYEERSEFQSEEIGFISKEPVDRNNSRGISEAVHEKPADLIIPIGGDGGKGFWFHIQNELDVHSKGIQIPNNTRRAVLEIYVSFHGNDEFWYSNPPDSYIKLNNLTSGRGNGAFREVFVTIDGVFVGSEVPFPVIYTGGIDRLWWKPVVAIGAFDLPTFDLDLTPFLGLLLDGGIHDFGLGVTDSISNWLVDANLHLWLDSCSSVVQAKSVLYRTPALSVERDTKFEQLDGSFNIEAKRKTEFAGWVKSTAGNFTTRVTQEFKFENSIKYKRNGTYKKTKQKIKAKTEVRIESERGHLVTRSVIKKNYPLNIITSTSWGSNYSSFFRVTHISHSLTEKSTSGHFSSSLSNSQVAGGWSEVKNYSLLTGSDTSQSLRYKDDSTCYSRAVVASNGTLVEDNSTFACALSS</sequence>
<dbReference type="Pfam" id="PF25156">
    <property type="entry name" value="PNGase_A_C"/>
    <property type="match status" value="1"/>
</dbReference>
<dbReference type="AlphaFoldDB" id="A0A834YWJ8"/>
<dbReference type="PANTHER" id="PTHR31104">
    <property type="entry name" value="PEPTIDE-N4-(N-ACETYL-BETA-GLUCOSAMINYL)ASPARAGINE AMIDASE A PROTEIN"/>
    <property type="match status" value="1"/>
</dbReference>